<name>A0A7J5BBC8_9MICO</name>
<evidence type="ECO:0000259" key="10">
    <source>
        <dbReference type="SMART" id="SM00822"/>
    </source>
</evidence>
<protein>
    <submittedName>
        <fullName evidence="11">SDR family oxidoreductase</fullName>
    </submittedName>
</protein>
<sequence length="273" mass="30059">MSSKLRGRTLLITGGGSGIGRLMAIKAAERGARVVIWDLSVDAGLAVRDEIRRSGASAESFAVDVSDREEVARAATATGAVDVLINNAGVVTGKRLLEASADEIERTYRVNVLALYWVTRAFLGDMIERRRGTVVTISSAAGIVGVAKQTDYSASKFAAFGFTESLRQELRKDRTRVRTLTVCPYYIDTGMFEGVRTRFPRLLPILDADDAAVRIIRAIERGKRQLVMPPFVRVIPITRMLPTRVFDFLMDFVGVNSTMDHFVGRDENALAEK</sequence>
<comment type="caution">
    <text evidence="11">The sequence shown here is derived from an EMBL/GenBank/DDBJ whole genome shotgun (WGS) entry which is preliminary data.</text>
</comment>
<dbReference type="PANTHER" id="PTHR24322:SF736">
    <property type="entry name" value="RETINOL DEHYDROGENASE 10"/>
    <property type="match status" value="1"/>
</dbReference>
<dbReference type="GO" id="GO:0042445">
    <property type="term" value="P:hormone metabolic process"/>
    <property type="evidence" value="ECO:0007669"/>
    <property type="project" value="UniProtKB-ARBA"/>
</dbReference>
<evidence type="ECO:0000256" key="6">
    <source>
        <dbReference type="ARBA" id="ARBA00023002"/>
    </source>
</evidence>
<keyword evidence="6" id="KW-0560">Oxidoreductase</keyword>
<dbReference type="Pfam" id="PF00106">
    <property type="entry name" value="adh_short"/>
    <property type="match status" value="1"/>
</dbReference>
<comment type="similarity">
    <text evidence="2 9">Belongs to the short-chain dehydrogenases/reductases (SDR) family.</text>
</comment>
<keyword evidence="8" id="KW-0472">Membrane</keyword>
<dbReference type="PANTHER" id="PTHR24322">
    <property type="entry name" value="PKSB"/>
    <property type="match status" value="1"/>
</dbReference>
<evidence type="ECO:0000256" key="2">
    <source>
        <dbReference type="ARBA" id="ARBA00006484"/>
    </source>
</evidence>
<evidence type="ECO:0000313" key="12">
    <source>
        <dbReference type="Proteomes" id="UP000433493"/>
    </source>
</evidence>
<feature type="domain" description="Ketoreductase" evidence="10">
    <location>
        <begin position="8"/>
        <end position="208"/>
    </location>
</feature>
<dbReference type="Proteomes" id="UP000433493">
    <property type="component" value="Unassembled WGS sequence"/>
</dbReference>
<evidence type="ECO:0000256" key="8">
    <source>
        <dbReference type="ARBA" id="ARBA00023136"/>
    </source>
</evidence>
<dbReference type="InterPro" id="IPR057326">
    <property type="entry name" value="KR_dom"/>
</dbReference>
<dbReference type="PRINTS" id="PR00080">
    <property type="entry name" value="SDRFAMILY"/>
</dbReference>
<dbReference type="InterPro" id="IPR036291">
    <property type="entry name" value="NAD(P)-bd_dom_sf"/>
</dbReference>
<dbReference type="PRINTS" id="PR00081">
    <property type="entry name" value="GDHRDH"/>
</dbReference>
<keyword evidence="3" id="KW-0812">Transmembrane</keyword>
<dbReference type="GO" id="GO:0016020">
    <property type="term" value="C:membrane"/>
    <property type="evidence" value="ECO:0007669"/>
    <property type="project" value="UniProtKB-SubCell"/>
</dbReference>
<proteinExistence type="inferred from homology"/>
<gene>
    <name evidence="11" type="ORF">F8O05_05760</name>
</gene>
<evidence type="ECO:0000256" key="7">
    <source>
        <dbReference type="ARBA" id="ARBA00023098"/>
    </source>
</evidence>
<organism evidence="11 12">
    <name type="scientific">Gulosibacter chungangensis</name>
    <dbReference type="NCBI Taxonomy" id="979746"/>
    <lineage>
        <taxon>Bacteria</taxon>
        <taxon>Bacillati</taxon>
        <taxon>Actinomycetota</taxon>
        <taxon>Actinomycetes</taxon>
        <taxon>Micrococcales</taxon>
        <taxon>Microbacteriaceae</taxon>
        <taxon>Gulosibacter</taxon>
    </lineage>
</organism>
<evidence type="ECO:0000256" key="5">
    <source>
        <dbReference type="ARBA" id="ARBA00022989"/>
    </source>
</evidence>
<comment type="subcellular location">
    <subcellularLocation>
        <location evidence="1">Membrane</location>
        <topology evidence="1">Multi-pass membrane protein</topology>
    </subcellularLocation>
</comment>
<dbReference type="InterPro" id="IPR020904">
    <property type="entry name" value="Sc_DH/Rdtase_CS"/>
</dbReference>
<accession>A0A7J5BBC8</accession>
<dbReference type="InterPro" id="IPR002347">
    <property type="entry name" value="SDR_fam"/>
</dbReference>
<evidence type="ECO:0000256" key="4">
    <source>
        <dbReference type="ARBA" id="ARBA00022857"/>
    </source>
</evidence>
<dbReference type="AlphaFoldDB" id="A0A7J5BBC8"/>
<dbReference type="SUPFAM" id="SSF51735">
    <property type="entry name" value="NAD(P)-binding Rossmann-fold domains"/>
    <property type="match status" value="1"/>
</dbReference>
<evidence type="ECO:0000256" key="1">
    <source>
        <dbReference type="ARBA" id="ARBA00004141"/>
    </source>
</evidence>
<dbReference type="FunFam" id="3.40.50.720:FF:000131">
    <property type="entry name" value="Short-chain dehydrogenase/reductase 3"/>
    <property type="match status" value="1"/>
</dbReference>
<dbReference type="GO" id="GO:0006720">
    <property type="term" value="P:isoprenoid metabolic process"/>
    <property type="evidence" value="ECO:0007669"/>
    <property type="project" value="UniProtKB-ARBA"/>
</dbReference>
<dbReference type="RefSeq" id="WP_158051811.1">
    <property type="nucleotide sequence ID" value="NZ_WBKB01000003.1"/>
</dbReference>
<dbReference type="OrthoDB" id="4523082at2"/>
<keyword evidence="12" id="KW-1185">Reference proteome</keyword>
<dbReference type="CDD" id="cd05339">
    <property type="entry name" value="17beta-HSDXI-like_SDR_c"/>
    <property type="match status" value="1"/>
</dbReference>
<dbReference type="EMBL" id="WBKB01000003">
    <property type="protein sequence ID" value="KAB1643395.1"/>
    <property type="molecule type" value="Genomic_DNA"/>
</dbReference>
<evidence type="ECO:0000256" key="9">
    <source>
        <dbReference type="RuleBase" id="RU000363"/>
    </source>
</evidence>
<dbReference type="GO" id="GO:0006066">
    <property type="term" value="P:alcohol metabolic process"/>
    <property type="evidence" value="ECO:0007669"/>
    <property type="project" value="UniProtKB-ARBA"/>
</dbReference>
<evidence type="ECO:0000256" key="3">
    <source>
        <dbReference type="ARBA" id="ARBA00022692"/>
    </source>
</evidence>
<dbReference type="Gene3D" id="3.40.50.720">
    <property type="entry name" value="NAD(P)-binding Rossmann-like Domain"/>
    <property type="match status" value="1"/>
</dbReference>
<reference evidence="11 12" key="1">
    <citation type="submission" date="2019-09" db="EMBL/GenBank/DDBJ databases">
        <title>Phylogeny of genus Pseudoclavibacter and closely related genus.</title>
        <authorList>
            <person name="Li Y."/>
        </authorList>
    </citation>
    <scope>NUCLEOTIDE SEQUENCE [LARGE SCALE GENOMIC DNA]</scope>
    <source>
        <strain evidence="11 12">KCTC 13959</strain>
    </source>
</reference>
<dbReference type="GO" id="GO:0016616">
    <property type="term" value="F:oxidoreductase activity, acting on the CH-OH group of donors, NAD or NADP as acceptor"/>
    <property type="evidence" value="ECO:0007669"/>
    <property type="project" value="UniProtKB-ARBA"/>
</dbReference>
<evidence type="ECO:0000313" key="11">
    <source>
        <dbReference type="EMBL" id="KAB1643395.1"/>
    </source>
</evidence>
<dbReference type="SMART" id="SM00822">
    <property type="entry name" value="PKS_KR"/>
    <property type="match status" value="1"/>
</dbReference>
<keyword evidence="7" id="KW-0443">Lipid metabolism</keyword>
<keyword evidence="5" id="KW-1133">Transmembrane helix</keyword>
<keyword evidence="4" id="KW-0521">NADP</keyword>
<dbReference type="PROSITE" id="PS00061">
    <property type="entry name" value="ADH_SHORT"/>
    <property type="match status" value="1"/>
</dbReference>